<protein>
    <recommendedName>
        <fullName evidence="3">Sulfotransferase family protein</fullName>
    </recommendedName>
</protein>
<dbReference type="Proteomes" id="UP000199302">
    <property type="component" value="Unassembled WGS sequence"/>
</dbReference>
<evidence type="ECO:0008006" key="3">
    <source>
        <dbReference type="Google" id="ProtNLM"/>
    </source>
</evidence>
<dbReference type="STRING" id="871652.SAMN04515673_10365"/>
<evidence type="ECO:0000313" key="1">
    <source>
        <dbReference type="EMBL" id="SFR03770.1"/>
    </source>
</evidence>
<proteinExistence type="predicted"/>
<reference evidence="1 2" key="1">
    <citation type="submission" date="2016-10" db="EMBL/GenBank/DDBJ databases">
        <authorList>
            <person name="de Groot N.N."/>
        </authorList>
    </citation>
    <scope>NUCLEOTIDE SEQUENCE [LARGE SCALE GENOMIC DNA]</scope>
    <source>
        <strain evidence="2">KMM 9023,NRIC 0796,JCM 17311,KCTC 23692</strain>
    </source>
</reference>
<gene>
    <name evidence="1" type="ORF">SAMN04515673_10365</name>
</gene>
<accession>A0A1I6DE65</accession>
<organism evidence="1 2">
    <name type="scientific">Poseidonocella sedimentorum</name>
    <dbReference type="NCBI Taxonomy" id="871652"/>
    <lineage>
        <taxon>Bacteria</taxon>
        <taxon>Pseudomonadati</taxon>
        <taxon>Pseudomonadota</taxon>
        <taxon>Alphaproteobacteria</taxon>
        <taxon>Rhodobacterales</taxon>
        <taxon>Roseobacteraceae</taxon>
        <taxon>Poseidonocella</taxon>
    </lineage>
</organism>
<evidence type="ECO:0000313" key="2">
    <source>
        <dbReference type="Proteomes" id="UP000199302"/>
    </source>
</evidence>
<dbReference type="InterPro" id="IPR027417">
    <property type="entry name" value="P-loop_NTPase"/>
</dbReference>
<sequence>MPEIFLHAGAHRTGTTSFQACLALNRHRLEEGGYRLAYPFREGFEGARLRLKMPDPRHDPRRVLDLFTRAQRHLSGFAPGPKGLILSEENIAGKMSGFGQERFFPMARERARFVARALPAPVTRVLFVLRRYDGFFASAYRLRASSRKVSSFDEMKPGILSMATGWPEVVTALRDGFPLAEITVLDYARRGESRELLRHLVPEAAELALEEPSRLENASPDDAMLEAAQATLGAESGENSSMNVEFTEAERALLDARYVADLERIGGMRGVTLLS</sequence>
<dbReference type="SUPFAM" id="SSF52540">
    <property type="entry name" value="P-loop containing nucleoside triphosphate hydrolases"/>
    <property type="match status" value="1"/>
</dbReference>
<keyword evidence="2" id="KW-1185">Reference proteome</keyword>
<dbReference type="AlphaFoldDB" id="A0A1I6DE65"/>
<dbReference type="EMBL" id="FOYI01000003">
    <property type="protein sequence ID" value="SFR03770.1"/>
    <property type="molecule type" value="Genomic_DNA"/>
</dbReference>
<name>A0A1I6DE65_9RHOB</name>